<protein>
    <submittedName>
        <fullName evidence="1">Putative secreted protein</fullName>
    </submittedName>
</protein>
<reference evidence="2" key="1">
    <citation type="journal article" date="2014" name="Genome Announc.">
        <title>Draft genome sequence of Weissella oryzae SG25T, isolated from fermented rice grains.</title>
        <authorList>
            <person name="Tanizawa Y."/>
            <person name="Fujisawa T."/>
            <person name="Mochizuki T."/>
            <person name="Kaminuma E."/>
            <person name="Suzuki Y."/>
            <person name="Nakamura Y."/>
            <person name="Tohno M."/>
        </authorList>
    </citation>
    <scope>NUCLEOTIDE SEQUENCE [LARGE SCALE GENOMIC DNA]</scope>
    <source>
        <strain evidence="2">DSM 25784 / JCM 18191 / LMG 30913 / SG25</strain>
    </source>
</reference>
<proteinExistence type="predicted"/>
<dbReference type="OrthoDB" id="2306834at2"/>
<organism evidence="1 2">
    <name type="scientific">Weissella oryzae (strain DSM 25784 / JCM 18191 / LMG 30913 / SG25)</name>
    <dbReference type="NCBI Taxonomy" id="1329250"/>
    <lineage>
        <taxon>Bacteria</taxon>
        <taxon>Bacillati</taxon>
        <taxon>Bacillota</taxon>
        <taxon>Bacilli</taxon>
        <taxon>Lactobacillales</taxon>
        <taxon>Lactobacillaceae</taxon>
        <taxon>Weissella</taxon>
    </lineage>
</organism>
<sequence length="692" mass="75661">MKLKKFIFIIFSMFLLVSIIPGFILGSKADVINNNTQDAIGTPSDAHQPSDDGFWFILTLKSGFIIQPQSEQNIVAGDKPKIDANFANQSLNPGVSVKIIKWRWDTNNSKWVNEGSTDYSTSSQLITGRTGISTDKIDSIQNPGTYYYQIAVLNGFWPIRKTYYSQLAKVNVSSVPVPSYRLSIDAPNIVFAGQINGKDADIGYDAKGILTPNNSTDSIKWVDSNDVKFSPSEGINTKFSVPSSLNNKINSSTEKSGIPVQLNATAGNSNATKEVLVGGLAAKSIVKNTSFNWSIDGLSDFKKIAGDNVTSWNYQWNFFDANGNKITDTDGIKNVSGTVQNLEDLNNTKVLTVSSGKFMDAAYVASESNKPYSAQMILTFNISGQSVTVKTNKANLFVTAPNKSVKLQMEDTIFNRTYVNSHDASNTVIDNVISGDSIEYITKVNNTEVNSRLINGKYVFNIPSKTKLSSISLDGNTLNLGTDYTVQDHGAYQSITITHLNIDGGSSITLDAKATLSAADNADSFTMTPEIKGNNIDGSTYQLMGTALKINYSKNLLALSPTNIDFGGHRFVNHDQIINREATTNAPNSVLNITDARRNHLPVKLFVNQNGPFKLLSDLNVVLPSQLRLYQNNSFVTLDNNPVEIAETKSGDQVKSVIWTKDEGLKLYSNGTNFMPGDYQTTLTWTATVDGY</sequence>
<gene>
    <name evidence="1" type="ORF">WOSG25_160210</name>
</gene>
<dbReference type="Proteomes" id="UP000030643">
    <property type="component" value="Unassembled WGS sequence"/>
</dbReference>
<dbReference type="EMBL" id="DF820499">
    <property type="protein sequence ID" value="GAK31806.1"/>
    <property type="molecule type" value="Genomic_DNA"/>
</dbReference>
<name>A0A069D358_WEIOS</name>
<evidence type="ECO:0000313" key="1">
    <source>
        <dbReference type="EMBL" id="GAK31806.1"/>
    </source>
</evidence>
<keyword evidence="2" id="KW-1185">Reference proteome</keyword>
<evidence type="ECO:0000313" key="2">
    <source>
        <dbReference type="Proteomes" id="UP000030643"/>
    </source>
</evidence>
<accession>A0A069D358</accession>
<dbReference type="STRING" id="1329250.WOSG25_160210"/>
<dbReference type="AlphaFoldDB" id="A0A069D358"/>